<comment type="similarity">
    <text evidence="2">Belongs to the multi antimicrobial extrusion (MATE) (TC 2.A.66.1) family.</text>
</comment>
<dbReference type="NCBIfam" id="TIGR00797">
    <property type="entry name" value="matE"/>
    <property type="match status" value="1"/>
</dbReference>
<feature type="transmembrane region" description="Helical" evidence="6">
    <location>
        <begin position="263"/>
        <end position="283"/>
    </location>
</feature>
<dbReference type="GO" id="GO:0005886">
    <property type="term" value="C:plasma membrane"/>
    <property type="evidence" value="ECO:0007669"/>
    <property type="project" value="TreeGrafter"/>
</dbReference>
<dbReference type="PANTHER" id="PTHR42893:SF46">
    <property type="entry name" value="PROTEIN DETOXIFICATION 44, CHLOROPLASTIC"/>
    <property type="match status" value="1"/>
</dbReference>
<dbReference type="Proteomes" id="UP001310022">
    <property type="component" value="Unassembled WGS sequence"/>
</dbReference>
<protein>
    <submittedName>
        <fullName evidence="7">MATE family efflux transporter</fullName>
    </submittedName>
</protein>
<feature type="transmembrane region" description="Helical" evidence="6">
    <location>
        <begin position="42"/>
        <end position="62"/>
    </location>
</feature>
<evidence type="ECO:0000313" key="8">
    <source>
        <dbReference type="Proteomes" id="UP001310022"/>
    </source>
</evidence>
<evidence type="ECO:0000256" key="3">
    <source>
        <dbReference type="ARBA" id="ARBA00022692"/>
    </source>
</evidence>
<evidence type="ECO:0000256" key="2">
    <source>
        <dbReference type="ARBA" id="ARBA00010199"/>
    </source>
</evidence>
<gene>
    <name evidence="7" type="ORF">PEDI_41140</name>
</gene>
<name>A0AAN4W1W5_9BACT</name>
<evidence type="ECO:0000256" key="4">
    <source>
        <dbReference type="ARBA" id="ARBA00022989"/>
    </source>
</evidence>
<dbReference type="GO" id="GO:0015297">
    <property type="term" value="F:antiporter activity"/>
    <property type="evidence" value="ECO:0007669"/>
    <property type="project" value="InterPro"/>
</dbReference>
<feature type="transmembrane region" description="Helical" evidence="6">
    <location>
        <begin position="439"/>
        <end position="461"/>
    </location>
</feature>
<comment type="subcellular location">
    <subcellularLocation>
        <location evidence="1">Membrane</location>
        <topology evidence="1">Multi-pass membrane protein</topology>
    </subcellularLocation>
</comment>
<feature type="transmembrane region" description="Helical" evidence="6">
    <location>
        <begin position="119"/>
        <end position="139"/>
    </location>
</feature>
<dbReference type="Pfam" id="PF01554">
    <property type="entry name" value="MatE"/>
    <property type="match status" value="2"/>
</dbReference>
<feature type="transmembrane region" description="Helical" evidence="6">
    <location>
        <begin position="159"/>
        <end position="179"/>
    </location>
</feature>
<feature type="transmembrane region" description="Helical" evidence="6">
    <location>
        <begin position="384"/>
        <end position="401"/>
    </location>
</feature>
<accession>A0AAN4W1W5</accession>
<dbReference type="CDD" id="cd13136">
    <property type="entry name" value="MATE_DinF_like"/>
    <property type="match status" value="1"/>
</dbReference>
<reference evidence="7 8" key="1">
    <citation type="submission" date="2021-12" db="EMBL/GenBank/DDBJ databases">
        <title>Genome sequencing of bacteria with rrn-lacking chromosome and rrn-plasmid.</title>
        <authorList>
            <person name="Anda M."/>
            <person name="Iwasaki W."/>
        </authorList>
    </citation>
    <scope>NUCLEOTIDE SEQUENCE [LARGE SCALE GENOMIC DNA]</scope>
    <source>
        <strain evidence="7 8">NBRC 15940</strain>
    </source>
</reference>
<feature type="transmembrane region" description="Helical" evidence="6">
    <location>
        <begin position="220"/>
        <end position="242"/>
    </location>
</feature>
<dbReference type="PANTHER" id="PTHR42893">
    <property type="entry name" value="PROTEIN DETOXIFICATION 44, CHLOROPLASTIC-RELATED"/>
    <property type="match status" value="1"/>
</dbReference>
<keyword evidence="5 6" id="KW-0472">Membrane</keyword>
<evidence type="ECO:0000313" key="7">
    <source>
        <dbReference type="EMBL" id="GJM63562.1"/>
    </source>
</evidence>
<keyword evidence="3 6" id="KW-0812">Transmembrane</keyword>
<evidence type="ECO:0000256" key="5">
    <source>
        <dbReference type="ARBA" id="ARBA00023136"/>
    </source>
</evidence>
<keyword evidence="4 6" id="KW-1133">Transmembrane helix</keyword>
<feature type="transmembrane region" description="Helical" evidence="6">
    <location>
        <begin position="345"/>
        <end position="364"/>
    </location>
</feature>
<feature type="transmembrane region" description="Helical" evidence="6">
    <location>
        <begin position="191"/>
        <end position="214"/>
    </location>
</feature>
<evidence type="ECO:0000256" key="6">
    <source>
        <dbReference type="SAM" id="Phobius"/>
    </source>
</evidence>
<evidence type="ECO:0000256" key="1">
    <source>
        <dbReference type="ARBA" id="ARBA00004141"/>
    </source>
</evidence>
<dbReference type="InterPro" id="IPR044644">
    <property type="entry name" value="DinF-like"/>
</dbReference>
<comment type="caution">
    <text evidence="7">The sequence shown here is derived from an EMBL/GenBank/DDBJ whole genome shotgun (WGS) entry which is preliminary data.</text>
</comment>
<dbReference type="EMBL" id="BQKE01000003">
    <property type="protein sequence ID" value="GJM63562.1"/>
    <property type="molecule type" value="Genomic_DNA"/>
</dbReference>
<feature type="transmembrane region" description="Helical" evidence="6">
    <location>
        <begin position="303"/>
        <end position="325"/>
    </location>
</feature>
<feature type="transmembrane region" description="Helical" evidence="6">
    <location>
        <begin position="413"/>
        <end position="433"/>
    </location>
</feature>
<proteinExistence type="inferred from homology"/>
<dbReference type="InterPro" id="IPR002528">
    <property type="entry name" value="MATE_fam"/>
</dbReference>
<dbReference type="GO" id="GO:0042910">
    <property type="term" value="F:xenobiotic transmembrane transporter activity"/>
    <property type="evidence" value="ECO:0007669"/>
    <property type="project" value="InterPro"/>
</dbReference>
<feature type="transmembrane region" description="Helical" evidence="6">
    <location>
        <begin position="74"/>
        <end position="98"/>
    </location>
</feature>
<keyword evidence="8" id="KW-1185">Reference proteome</keyword>
<dbReference type="AlphaFoldDB" id="A0AAN4W1W5"/>
<organism evidence="7 8">
    <name type="scientific">Persicobacter diffluens</name>
    <dbReference type="NCBI Taxonomy" id="981"/>
    <lineage>
        <taxon>Bacteria</taxon>
        <taxon>Pseudomonadati</taxon>
        <taxon>Bacteroidota</taxon>
        <taxon>Cytophagia</taxon>
        <taxon>Cytophagales</taxon>
        <taxon>Persicobacteraceae</taxon>
        <taxon>Persicobacter</taxon>
    </lineage>
</organism>
<sequence>MRGAVWLARAGMCIYPRKANYIADRKAGMSNFTLMSKIDQKILRLAIPNIISNITVPLLGMVDLALLGHLDDPVFLGAMALGSIIFNFLYWSFGFLRMGTTGLVAQAYGRNDRSEMRSLLFRALAVGVGVGLLCILFQWPIGKLGFYLVEGSATLKAEAWRYFMVRIWAAPATIGLYALMGWTIGLQNAKLPMAITLLINVCNVLLSAFFIYQLNMDVEGAALGTLMAQYLGFFVLGGVILYKYPWVLKEVNRSLIFNLKGMTAFFLVNRDIFIRTICLLLVFNFFTSASAGISEEVLAVNTLLMQFLMFFSYLIDGFAYAAEAIVGEYVGAKDQWALRKLVKRLFHWGLLLAALFSLSYWFGGELILSLLTNQEHIIRHALQYLPWVALIPLISFPSYLWDGIYIGATASKWMRNTMFLSTFLVFFPFYLVVCRWDEQMALWGGMLLFLISRGLFQWLFLGKAIPVLKRNNATLAA</sequence>